<dbReference type="Pfam" id="PF16486">
    <property type="entry name" value="ArgoN"/>
    <property type="match status" value="1"/>
</dbReference>
<dbReference type="Gene3D" id="3.40.50.2300">
    <property type="match status" value="1"/>
</dbReference>
<feature type="compositionally biased region" description="Gly residues" evidence="2">
    <location>
        <begin position="157"/>
        <end position="168"/>
    </location>
</feature>
<dbReference type="OrthoDB" id="10252740at2759"/>
<evidence type="ECO:0000313" key="5">
    <source>
        <dbReference type="EMBL" id="ORY32694.1"/>
    </source>
</evidence>
<accession>A0A1Y2BD46</accession>
<feature type="compositionally biased region" description="Gly residues" evidence="2">
    <location>
        <begin position="205"/>
        <end position="230"/>
    </location>
</feature>
<proteinExistence type="inferred from homology"/>
<evidence type="ECO:0000259" key="3">
    <source>
        <dbReference type="PROSITE" id="PS50821"/>
    </source>
</evidence>
<feature type="compositionally biased region" description="Basic and acidic residues" evidence="2">
    <location>
        <begin position="252"/>
        <end position="302"/>
    </location>
</feature>
<dbReference type="SMART" id="SM00949">
    <property type="entry name" value="PAZ"/>
    <property type="match status" value="1"/>
</dbReference>
<feature type="domain" description="Piwi" evidence="4">
    <location>
        <begin position="892"/>
        <end position="1168"/>
    </location>
</feature>
<evidence type="ECO:0000256" key="2">
    <source>
        <dbReference type="SAM" id="MobiDB-lite"/>
    </source>
</evidence>
<organism evidence="5 6">
    <name type="scientific">Rhizoclosmatium globosum</name>
    <dbReference type="NCBI Taxonomy" id="329046"/>
    <lineage>
        <taxon>Eukaryota</taxon>
        <taxon>Fungi</taxon>
        <taxon>Fungi incertae sedis</taxon>
        <taxon>Chytridiomycota</taxon>
        <taxon>Chytridiomycota incertae sedis</taxon>
        <taxon>Chytridiomycetes</taxon>
        <taxon>Chytridiales</taxon>
        <taxon>Chytriomycetaceae</taxon>
        <taxon>Rhizoclosmatium</taxon>
    </lineage>
</organism>
<dbReference type="Pfam" id="PF02171">
    <property type="entry name" value="Piwi"/>
    <property type="match status" value="1"/>
</dbReference>
<keyword evidence="6" id="KW-1185">Reference proteome</keyword>
<dbReference type="Gene3D" id="3.30.420.10">
    <property type="entry name" value="Ribonuclease H-like superfamily/Ribonuclease H"/>
    <property type="match status" value="1"/>
</dbReference>
<dbReference type="CDD" id="cd02846">
    <property type="entry name" value="PAZ_argonaute_like"/>
    <property type="match status" value="1"/>
</dbReference>
<feature type="compositionally biased region" description="Basic and acidic residues" evidence="2">
    <location>
        <begin position="186"/>
        <end position="203"/>
    </location>
</feature>
<gene>
    <name evidence="5" type="ORF">BCR33DRAFT_856422</name>
</gene>
<dbReference type="SMART" id="SM00950">
    <property type="entry name" value="Piwi"/>
    <property type="match status" value="1"/>
</dbReference>
<protein>
    <submittedName>
        <fullName evidence="5">Piwi-domain-containing protein</fullName>
    </submittedName>
</protein>
<dbReference type="PANTHER" id="PTHR22891">
    <property type="entry name" value="EUKARYOTIC TRANSLATION INITIATION FACTOR 2C"/>
    <property type="match status" value="1"/>
</dbReference>
<dbReference type="InterPro" id="IPR036085">
    <property type="entry name" value="PAZ_dom_sf"/>
</dbReference>
<comment type="similarity">
    <text evidence="1">Belongs to the argonaute family.</text>
</comment>
<evidence type="ECO:0000313" key="6">
    <source>
        <dbReference type="Proteomes" id="UP000193642"/>
    </source>
</evidence>
<dbReference type="InterPro" id="IPR014811">
    <property type="entry name" value="ArgoL1"/>
</dbReference>
<dbReference type="SUPFAM" id="SSF53098">
    <property type="entry name" value="Ribonuclease H-like"/>
    <property type="match status" value="1"/>
</dbReference>
<dbReference type="InterPro" id="IPR032472">
    <property type="entry name" value="ArgoL2"/>
</dbReference>
<dbReference type="EMBL" id="MCGO01000070">
    <property type="protein sequence ID" value="ORY32694.1"/>
    <property type="molecule type" value="Genomic_DNA"/>
</dbReference>
<dbReference type="InterPro" id="IPR003165">
    <property type="entry name" value="Piwi"/>
</dbReference>
<dbReference type="Pfam" id="PF08699">
    <property type="entry name" value="ArgoL1"/>
    <property type="match status" value="1"/>
</dbReference>
<dbReference type="InterPro" id="IPR032474">
    <property type="entry name" value="Argonaute_N"/>
</dbReference>
<feature type="compositionally biased region" description="Basic and acidic residues" evidence="2">
    <location>
        <begin position="231"/>
        <end position="244"/>
    </location>
</feature>
<name>A0A1Y2BD46_9FUNG</name>
<dbReference type="InterPro" id="IPR003100">
    <property type="entry name" value="PAZ_dom"/>
</dbReference>
<dbReference type="PROSITE" id="PS50822">
    <property type="entry name" value="PIWI"/>
    <property type="match status" value="1"/>
</dbReference>
<dbReference type="GO" id="GO:0003723">
    <property type="term" value="F:RNA binding"/>
    <property type="evidence" value="ECO:0007669"/>
    <property type="project" value="InterPro"/>
</dbReference>
<reference evidence="5 6" key="1">
    <citation type="submission" date="2016-07" db="EMBL/GenBank/DDBJ databases">
        <title>Pervasive Adenine N6-methylation of Active Genes in Fungi.</title>
        <authorList>
            <consortium name="DOE Joint Genome Institute"/>
            <person name="Mondo S.J."/>
            <person name="Dannebaum R.O."/>
            <person name="Kuo R.C."/>
            <person name="Labutti K."/>
            <person name="Haridas S."/>
            <person name="Kuo A."/>
            <person name="Salamov A."/>
            <person name="Ahrendt S.R."/>
            <person name="Lipzen A."/>
            <person name="Sullivan W."/>
            <person name="Andreopoulos W.B."/>
            <person name="Clum A."/>
            <person name="Lindquist E."/>
            <person name="Daum C."/>
            <person name="Ramamoorthy G.K."/>
            <person name="Gryganskyi A."/>
            <person name="Culley D."/>
            <person name="Magnuson J.K."/>
            <person name="James T.Y."/>
            <person name="O'Malley M.A."/>
            <person name="Stajich J.E."/>
            <person name="Spatafora J.W."/>
            <person name="Visel A."/>
            <person name="Grigoriev I.V."/>
        </authorList>
    </citation>
    <scope>NUCLEOTIDE SEQUENCE [LARGE SCALE GENOMIC DNA]</scope>
    <source>
        <strain evidence="5 6">JEL800</strain>
    </source>
</reference>
<dbReference type="Gene3D" id="2.170.260.10">
    <property type="entry name" value="paz domain"/>
    <property type="match status" value="1"/>
</dbReference>
<dbReference type="Pfam" id="PF02170">
    <property type="entry name" value="PAZ"/>
    <property type="match status" value="1"/>
</dbReference>
<sequence length="1207" mass="133364">MSSSRLQLARFTREAQTTELEALFRRYGKIKTLTRTSDTTATLEYEHDVGKNVVRETDGKELSDGSRISVSFIRGAAVPVAPTMPASSSSSSSTHPSTYSSASVPQPSSAAAFFHVPKTSSTTSTTDECQYQYQSDVFQRGDAFVSMDAPLSSSSFGQGGSYQGGRDSGAGRREVTSDYSSGPSRGDVRRDGEYSERRDEHGRQRGGSGYERGGGGGGVSSSRGGGGGGRYSRDRSTSPSRRGDGANFGYGQRDDGRKDEGRRDDGRRFEGGNDRGRGDYGRNDQRRSDHGRGDYGRNEQGRPRIPSGNSASSALVPLQFTALATIPTERLLPIPEPMDTDLPLLKPSVERERAYRPDYGTLGRRIKVYANSFRLSKIPQRDFYQWDVQMKPETTRPVTRKIFEQWMRQTGNVGVTDAEHILWTVNDGIPAAGQGFEVVYVDKGRPEEDDSRRQVFQLTIKFTRMVGMAALKEFIGTGVGDVPQVAVNVLQLICAYRPNMTFTAIHKATQWGFYKPYNPRFNLSDGLTLGEGWKQSVKATMGEMILTIDMAKTAFYPAEPLHRVIAMVFNKNDIRGVNPRDIRPGTVAFTRLSKFLRGLNVKATHMSRGYRIKGLSHETPDRAIVKLRDGGQCTVTQYFEKTYAKRIQYPDFPCIDCSKNDDMKILIPMEFLVVKEGQRHIGKLSDIQTQEVIKFTAVKPDVRRTGIAEGRETLNARNSLDDVEMRAWGVELENKLMTIDARVLPPPTVNGAGGSVLDVKENVGLDYQHSRDFKFYRAAPLPFWSVAVFGESRGLRNVEPFFEQVTRECQKLGIQMARRNLNDVMVEKRRMSVEETLNEGVRIAIAAASGDGVGPAPLQELQVMVFCIMVGKSGMYDEIKFLTRTGMVSCVTQCILSTKHFGGKMANGVGVNFAQKINKKMGGLNTIVEPSRFYGKLGDDVPTMVMGAAMTHPGAGVYGDVSNVAVVGSIDNKYVEFRSVVRAQAPKVQSIADLEGMAHTLFQLFYTRNRVLPKRIIFLRTGVSDGQMEEVSLVEINALKRVLNRIGCGDAKITFVIVNKRHMHRFFPVDGRDGDRNGNCKPGTVIDSGVTHPSEFDFFLFSHQGIQGTSRATHYQVILDQSQFRADELQQIIYASCWTYGRANKSVSLAPAAYYACLAAEQARYHRPGGINGSESGASSVGLGDSAAAIAEFQPVSAEVLNTMYWV</sequence>
<dbReference type="AlphaFoldDB" id="A0A1Y2BD46"/>
<comment type="caution">
    <text evidence="5">The sequence shown here is derived from an EMBL/GenBank/DDBJ whole genome shotgun (WGS) entry which is preliminary data.</text>
</comment>
<feature type="domain" description="PAZ" evidence="3">
    <location>
        <begin position="563"/>
        <end position="676"/>
    </location>
</feature>
<evidence type="ECO:0000259" key="4">
    <source>
        <dbReference type="PROSITE" id="PS50822"/>
    </source>
</evidence>
<feature type="region of interest" description="Disordered" evidence="2">
    <location>
        <begin position="149"/>
        <end position="313"/>
    </location>
</feature>
<feature type="region of interest" description="Disordered" evidence="2">
    <location>
        <begin position="82"/>
        <end position="105"/>
    </location>
</feature>
<dbReference type="STRING" id="329046.A0A1Y2BD46"/>
<dbReference type="InterPro" id="IPR012337">
    <property type="entry name" value="RNaseH-like_sf"/>
</dbReference>
<evidence type="ECO:0000256" key="1">
    <source>
        <dbReference type="RuleBase" id="RU361178"/>
    </source>
</evidence>
<dbReference type="SUPFAM" id="SSF101690">
    <property type="entry name" value="PAZ domain"/>
    <property type="match status" value="1"/>
</dbReference>
<dbReference type="Pfam" id="PF16488">
    <property type="entry name" value="ArgoL2"/>
    <property type="match status" value="1"/>
</dbReference>
<dbReference type="InterPro" id="IPR036397">
    <property type="entry name" value="RNaseH_sf"/>
</dbReference>
<dbReference type="PROSITE" id="PS50821">
    <property type="entry name" value="PAZ"/>
    <property type="match status" value="1"/>
</dbReference>
<dbReference type="Proteomes" id="UP000193642">
    <property type="component" value="Unassembled WGS sequence"/>
</dbReference>